<dbReference type="GO" id="GO:0071011">
    <property type="term" value="C:precatalytic spliceosome"/>
    <property type="evidence" value="ECO:0007669"/>
    <property type="project" value="TreeGrafter"/>
</dbReference>
<dbReference type="InterPro" id="IPR011990">
    <property type="entry name" value="TPR-like_helical_dom_sf"/>
</dbReference>
<dbReference type="InParanoid" id="A0A7N2M117"/>
<dbReference type="Gene3D" id="1.25.40.10">
    <property type="entry name" value="Tetratricopeptide repeat domain"/>
    <property type="match status" value="1"/>
</dbReference>
<keyword evidence="3" id="KW-0507">mRNA processing</keyword>
<proteinExistence type="inferred from homology"/>
<evidence type="ECO:0000256" key="5">
    <source>
        <dbReference type="ARBA" id="ARBA00023187"/>
    </source>
</evidence>
<protein>
    <submittedName>
        <fullName evidence="7">Uncharacterized protein</fullName>
    </submittedName>
</protein>
<reference evidence="7 8" key="1">
    <citation type="journal article" date="2016" name="G3 (Bethesda)">
        <title>First Draft Assembly and Annotation of the Genome of a California Endemic Oak Quercus lobata Nee (Fagaceae).</title>
        <authorList>
            <person name="Sork V.L."/>
            <person name="Fitz-Gibbon S.T."/>
            <person name="Puiu D."/>
            <person name="Crepeau M."/>
            <person name="Gugger P.F."/>
            <person name="Sherman R."/>
            <person name="Stevens K."/>
            <person name="Langley C.H."/>
            <person name="Pellegrini M."/>
            <person name="Salzberg S.L."/>
        </authorList>
    </citation>
    <scope>NUCLEOTIDE SEQUENCE [LARGE SCALE GENOMIC DNA]</scope>
    <source>
        <strain evidence="7 8">cv. SW786</strain>
    </source>
</reference>
<accession>A0A7N2M117</accession>
<sequence>MMMMVRTWFGIMPLKDLTMERKRVEEFEETLRINYALYEELDAEYVEHTRDVYGECLKQIPHERFSFAKLWLLAAQFEVRQLNLKAARQILGNAIGIAPKDKIFNKYIEIEL</sequence>
<reference evidence="7" key="2">
    <citation type="submission" date="2021-01" db="UniProtKB">
        <authorList>
            <consortium name="EnsemblPlants"/>
        </authorList>
    </citation>
    <scope>IDENTIFICATION</scope>
</reference>
<name>A0A7N2M117_QUELO</name>
<dbReference type="EnsemblPlants" id="QL07p006180:mrna">
    <property type="protein sequence ID" value="QL07p006180:mrna"/>
    <property type="gene ID" value="QL07p006180"/>
</dbReference>
<evidence type="ECO:0000256" key="6">
    <source>
        <dbReference type="ARBA" id="ARBA00023242"/>
    </source>
</evidence>
<keyword evidence="8" id="KW-1185">Reference proteome</keyword>
<dbReference type="PANTHER" id="PTHR11246:SF3">
    <property type="entry name" value="CROOKED NECK-LIKE PROTEIN 1"/>
    <property type="match status" value="1"/>
</dbReference>
<dbReference type="AlphaFoldDB" id="A0A7N2M117"/>
<keyword evidence="4" id="KW-0677">Repeat</keyword>
<evidence type="ECO:0000256" key="1">
    <source>
        <dbReference type="ARBA" id="ARBA00004123"/>
    </source>
</evidence>
<dbReference type="Gramene" id="QL07p006180:mrna">
    <property type="protein sequence ID" value="QL07p006180:mrna"/>
    <property type="gene ID" value="QL07p006180"/>
</dbReference>
<dbReference type="Proteomes" id="UP000594261">
    <property type="component" value="Chromosome 7"/>
</dbReference>
<comment type="similarity">
    <text evidence="2">Belongs to the crooked-neck family.</text>
</comment>
<comment type="subcellular location">
    <subcellularLocation>
        <location evidence="1">Nucleus</location>
    </subcellularLocation>
</comment>
<evidence type="ECO:0000256" key="2">
    <source>
        <dbReference type="ARBA" id="ARBA00008644"/>
    </source>
</evidence>
<dbReference type="GO" id="GO:0000245">
    <property type="term" value="P:spliceosomal complex assembly"/>
    <property type="evidence" value="ECO:0007669"/>
    <property type="project" value="TreeGrafter"/>
</dbReference>
<dbReference type="EMBL" id="LRBV02000007">
    <property type="status" value="NOT_ANNOTATED_CDS"/>
    <property type="molecule type" value="Genomic_DNA"/>
</dbReference>
<keyword evidence="6" id="KW-0539">Nucleus</keyword>
<dbReference type="SUPFAM" id="SSF48452">
    <property type="entry name" value="TPR-like"/>
    <property type="match status" value="1"/>
</dbReference>
<dbReference type="InterPro" id="IPR045075">
    <property type="entry name" value="Syf1-like"/>
</dbReference>
<evidence type="ECO:0000256" key="3">
    <source>
        <dbReference type="ARBA" id="ARBA00022664"/>
    </source>
</evidence>
<dbReference type="PANTHER" id="PTHR11246">
    <property type="entry name" value="PRE-MRNA SPLICING FACTOR"/>
    <property type="match status" value="1"/>
</dbReference>
<evidence type="ECO:0000256" key="4">
    <source>
        <dbReference type="ARBA" id="ARBA00022737"/>
    </source>
</evidence>
<evidence type="ECO:0000313" key="8">
    <source>
        <dbReference type="Proteomes" id="UP000594261"/>
    </source>
</evidence>
<organism evidence="7 8">
    <name type="scientific">Quercus lobata</name>
    <name type="common">Valley oak</name>
    <dbReference type="NCBI Taxonomy" id="97700"/>
    <lineage>
        <taxon>Eukaryota</taxon>
        <taxon>Viridiplantae</taxon>
        <taxon>Streptophyta</taxon>
        <taxon>Embryophyta</taxon>
        <taxon>Tracheophyta</taxon>
        <taxon>Spermatophyta</taxon>
        <taxon>Magnoliopsida</taxon>
        <taxon>eudicotyledons</taxon>
        <taxon>Gunneridae</taxon>
        <taxon>Pentapetalae</taxon>
        <taxon>rosids</taxon>
        <taxon>fabids</taxon>
        <taxon>Fagales</taxon>
        <taxon>Fagaceae</taxon>
        <taxon>Quercus</taxon>
    </lineage>
</organism>
<keyword evidence="5" id="KW-0508">mRNA splicing</keyword>
<dbReference type="GO" id="GO:0000974">
    <property type="term" value="C:Prp19 complex"/>
    <property type="evidence" value="ECO:0007669"/>
    <property type="project" value="TreeGrafter"/>
</dbReference>
<evidence type="ECO:0000313" key="7">
    <source>
        <dbReference type="EnsemblPlants" id="QL07p006180:mrna"/>
    </source>
</evidence>
<dbReference type="GO" id="GO:0071014">
    <property type="term" value="C:post-mRNA release spliceosomal complex"/>
    <property type="evidence" value="ECO:0007669"/>
    <property type="project" value="TreeGrafter"/>
</dbReference>
<dbReference type="GO" id="GO:0071007">
    <property type="term" value="C:U2-type catalytic step 2 spliceosome"/>
    <property type="evidence" value="ECO:0007669"/>
    <property type="project" value="TreeGrafter"/>
</dbReference>